<feature type="transmembrane region" description="Helical" evidence="7">
    <location>
        <begin position="269"/>
        <end position="292"/>
    </location>
</feature>
<feature type="transmembrane region" description="Helical" evidence="7">
    <location>
        <begin position="335"/>
        <end position="354"/>
    </location>
</feature>
<name>A0ABX3DM41_9PSEU</name>
<keyword evidence="4 7" id="KW-0812">Transmembrane</keyword>
<dbReference type="InterPro" id="IPR004638">
    <property type="entry name" value="EmrB-like"/>
</dbReference>
<dbReference type="Gene3D" id="1.20.1250.20">
    <property type="entry name" value="MFS general substrate transporter like domains"/>
    <property type="match status" value="1"/>
</dbReference>
<feature type="transmembrane region" description="Helical" evidence="7">
    <location>
        <begin position="135"/>
        <end position="153"/>
    </location>
</feature>
<evidence type="ECO:0000256" key="7">
    <source>
        <dbReference type="SAM" id="Phobius"/>
    </source>
</evidence>
<dbReference type="Proteomes" id="UP000186883">
    <property type="component" value="Unassembled WGS sequence"/>
</dbReference>
<dbReference type="NCBIfam" id="TIGR00711">
    <property type="entry name" value="efflux_EmrB"/>
    <property type="match status" value="1"/>
</dbReference>
<evidence type="ECO:0000256" key="6">
    <source>
        <dbReference type="ARBA" id="ARBA00023136"/>
    </source>
</evidence>
<sequence length="539" mass="55657">MNARQANPWAALSALCLGFFMILLDTTIVSTAIPAMLRELDAGLNAIVWVISVYLLAYAVPMLFASRLGDRFGPKRVYAAGLVVFTLASVWCGLSGSVEMLIAARAVQGLGAALMTPQTLAFISHLFPPSKRGPAMGLWSGVAGIAAIAGPLLGGVLVDHLGWEWIFFVNLPVGVVALTLALLKVPDWQPKHSHSFDVPGILLSGAGLFCVVYGVQNGQQYDWGRVFGPITVFEIIGAGIALLIAFVVWQRVNRDEPLLPLAVFANRNFSAGTLTSVTVGFAMTGMFLPLVIYLQAVLGESPTMTGLLFAPMSLLAGMIGPFVGKASDKVNGKVLLVIGLGALAAGLVLVSLLAHADANAWGLTPALLVTGVGIGFIFAPMGNLAMSSVEPRLTGTASGIFNTARQVGGVLGSAAVGVLLQARISVSIADEAASAATALPEQYRTPFAEGIAKAAESTGEFGSSGQAAIPGLPADLAEQAQRLALDAVHNGLTDAARVTLLLPAAVLLLGVLAALTMRRPAPRPPHPAVAPEPSAATAA</sequence>
<evidence type="ECO:0000256" key="2">
    <source>
        <dbReference type="ARBA" id="ARBA00022448"/>
    </source>
</evidence>
<dbReference type="SUPFAM" id="SSF103473">
    <property type="entry name" value="MFS general substrate transporter"/>
    <property type="match status" value="1"/>
</dbReference>
<feature type="transmembrane region" description="Helical" evidence="7">
    <location>
        <begin position="227"/>
        <end position="249"/>
    </location>
</feature>
<dbReference type="PANTHER" id="PTHR42718">
    <property type="entry name" value="MAJOR FACILITATOR SUPERFAMILY MULTIDRUG TRANSPORTER MFSC"/>
    <property type="match status" value="1"/>
</dbReference>
<evidence type="ECO:0000256" key="5">
    <source>
        <dbReference type="ARBA" id="ARBA00022989"/>
    </source>
</evidence>
<dbReference type="Gene3D" id="1.20.1720.10">
    <property type="entry name" value="Multidrug resistance protein D"/>
    <property type="match status" value="1"/>
</dbReference>
<gene>
    <name evidence="9" type="ORF">ATP06_0220920</name>
</gene>
<dbReference type="InterPro" id="IPR020846">
    <property type="entry name" value="MFS_dom"/>
</dbReference>
<feature type="transmembrane region" description="Helical" evidence="7">
    <location>
        <begin position="304"/>
        <end position="323"/>
    </location>
</feature>
<comment type="caution">
    <text evidence="9">The sequence shown here is derived from an EMBL/GenBank/DDBJ whole genome shotgun (WGS) entry which is preliminary data.</text>
</comment>
<feature type="transmembrane region" description="Helical" evidence="7">
    <location>
        <begin position="77"/>
        <end position="96"/>
    </location>
</feature>
<dbReference type="InterPro" id="IPR036259">
    <property type="entry name" value="MFS_trans_sf"/>
</dbReference>
<dbReference type="RefSeq" id="WP_074038203.1">
    <property type="nucleotide sequence ID" value="NZ_FOPQ01000001.1"/>
</dbReference>
<keyword evidence="5 7" id="KW-1133">Transmembrane helix</keyword>
<keyword evidence="2" id="KW-0813">Transport</keyword>
<dbReference type="Pfam" id="PF07690">
    <property type="entry name" value="MFS_1"/>
    <property type="match status" value="1"/>
</dbReference>
<evidence type="ECO:0000313" key="10">
    <source>
        <dbReference type="Proteomes" id="UP000186883"/>
    </source>
</evidence>
<keyword evidence="3" id="KW-1003">Cell membrane</keyword>
<evidence type="ECO:0000256" key="4">
    <source>
        <dbReference type="ARBA" id="ARBA00022692"/>
    </source>
</evidence>
<evidence type="ECO:0000256" key="1">
    <source>
        <dbReference type="ARBA" id="ARBA00004651"/>
    </source>
</evidence>
<feature type="transmembrane region" description="Helical" evidence="7">
    <location>
        <begin position="498"/>
        <end position="517"/>
    </location>
</feature>
<dbReference type="PANTHER" id="PTHR42718:SF42">
    <property type="entry name" value="EXPORT PROTEIN"/>
    <property type="match status" value="1"/>
</dbReference>
<protein>
    <submittedName>
        <fullName evidence="9">MFS transporter</fullName>
    </submittedName>
</protein>
<accession>A0ABX3DM41</accession>
<dbReference type="CDD" id="cd17321">
    <property type="entry name" value="MFS_MMR_MDR_like"/>
    <property type="match status" value="1"/>
</dbReference>
<feature type="transmembrane region" description="Helical" evidence="7">
    <location>
        <begin position="165"/>
        <end position="183"/>
    </location>
</feature>
<feature type="transmembrane region" description="Helical" evidence="7">
    <location>
        <begin position="360"/>
        <end position="379"/>
    </location>
</feature>
<proteinExistence type="predicted"/>
<keyword evidence="10" id="KW-1185">Reference proteome</keyword>
<evidence type="ECO:0000256" key="3">
    <source>
        <dbReference type="ARBA" id="ARBA00022475"/>
    </source>
</evidence>
<dbReference type="InterPro" id="IPR011701">
    <property type="entry name" value="MFS"/>
</dbReference>
<feature type="transmembrane region" description="Helical" evidence="7">
    <location>
        <begin position="195"/>
        <end position="215"/>
    </location>
</feature>
<evidence type="ECO:0000313" key="9">
    <source>
        <dbReference type="EMBL" id="OKA05668.1"/>
    </source>
</evidence>
<reference evidence="9" key="1">
    <citation type="submission" date="2016-11" db="EMBL/GenBank/DDBJ databases">
        <title>Genome sequencing of Amycolatopsis regifaucium.</title>
        <authorList>
            <person name="Mayilraj S."/>
            <person name="Kaur N."/>
        </authorList>
    </citation>
    <scope>NUCLEOTIDE SEQUENCE [LARGE SCALE GENOMIC DNA]</scope>
    <source>
        <strain evidence="9">GY080</strain>
    </source>
</reference>
<keyword evidence="6 7" id="KW-0472">Membrane</keyword>
<dbReference type="PROSITE" id="PS50850">
    <property type="entry name" value="MFS"/>
    <property type="match status" value="1"/>
</dbReference>
<organism evidence="9 10">
    <name type="scientific">Amycolatopsis regifaucium</name>
    <dbReference type="NCBI Taxonomy" id="546365"/>
    <lineage>
        <taxon>Bacteria</taxon>
        <taxon>Bacillati</taxon>
        <taxon>Actinomycetota</taxon>
        <taxon>Actinomycetes</taxon>
        <taxon>Pseudonocardiales</taxon>
        <taxon>Pseudonocardiaceae</taxon>
        <taxon>Amycolatopsis</taxon>
    </lineage>
</organism>
<comment type="subcellular location">
    <subcellularLocation>
        <location evidence="1">Cell membrane</location>
        <topology evidence="1">Multi-pass membrane protein</topology>
    </subcellularLocation>
</comment>
<dbReference type="EMBL" id="LOBU02000015">
    <property type="protein sequence ID" value="OKA05668.1"/>
    <property type="molecule type" value="Genomic_DNA"/>
</dbReference>
<dbReference type="PRINTS" id="PR01036">
    <property type="entry name" value="TCRTETB"/>
</dbReference>
<feature type="domain" description="Major facilitator superfamily (MFS) profile" evidence="8">
    <location>
        <begin position="11"/>
        <end position="522"/>
    </location>
</feature>
<feature type="transmembrane region" description="Helical" evidence="7">
    <location>
        <begin position="47"/>
        <end position="65"/>
    </location>
</feature>
<evidence type="ECO:0000259" key="8">
    <source>
        <dbReference type="PROSITE" id="PS50850"/>
    </source>
</evidence>